<gene>
    <name evidence="1" type="ORF">NCTC11807_02635</name>
</gene>
<dbReference type="RefSeq" id="WP_115314033.1">
    <property type="nucleotide sequence ID" value="NZ_CP066042.1"/>
</dbReference>
<reference evidence="1 2" key="1">
    <citation type="submission" date="2018-06" db="EMBL/GenBank/DDBJ databases">
        <authorList>
            <consortium name="Pathogen Informatics"/>
            <person name="Doyle S."/>
        </authorList>
    </citation>
    <scope>NUCLEOTIDE SEQUENCE [LARGE SCALE GENOMIC DNA]</scope>
    <source>
        <strain evidence="1 2">NCTC11807</strain>
    </source>
</reference>
<dbReference type="EMBL" id="UHDZ01000001">
    <property type="protein sequence ID" value="SUM74474.1"/>
    <property type="molecule type" value="Genomic_DNA"/>
</dbReference>
<dbReference type="GeneID" id="63935504"/>
<proteinExistence type="predicted"/>
<evidence type="ECO:0000313" key="2">
    <source>
        <dbReference type="Proteomes" id="UP000255425"/>
    </source>
</evidence>
<name>A0A380HCI0_9STAP</name>
<organism evidence="1 2">
    <name type="scientific">Staphylococcus saccharolyticus</name>
    <dbReference type="NCBI Taxonomy" id="33028"/>
    <lineage>
        <taxon>Bacteria</taxon>
        <taxon>Bacillati</taxon>
        <taxon>Bacillota</taxon>
        <taxon>Bacilli</taxon>
        <taxon>Bacillales</taxon>
        <taxon>Staphylococcaceae</taxon>
        <taxon>Staphylococcus</taxon>
    </lineage>
</organism>
<sequence>MSKIGFGKLLLEIQNKVSSLKDPSLIISTLFTLDGKINKITSNKSLNIEQTILYQNLNEFNCTVVFASDFKNINKDSKNNVYFGITEYGRLILGKDNFYDEYTYILGCFIVKDSMIKVINDKVRKSKEKEGMLYKEQLIPFFENKNRTEINEILKFIKFNIYHMAPILLYLNDQTFSTFYNYNNLVEEFDGDTNEFLLNDLLIKNINDWKQSEKIFVFNMYLLLKSGPPSRGEEVNGIHFSLSFLNEYFDQKIQEYSDILQIKTNNDCRIEEKAQLTYVMRTEIEDKFLIYRLINGINLHKEEKYIEKNELSKISDEYLKKDLEQLTNVEFSIDFYHFFYQIIENNLYSQPFKIIDKIMNIIINKAISKTSSDIGMARGFRSPLKFHEAHQNDELEEIFNWKQNEYFCCVVPSANMKKAFQSNTKVLIGILTAISKRMEYNSWHYTPGNFLNNQTRITRHFYFPPAMADITQWSDQHHKGHVFAKVRHAIRCPGSISNEGYIYNAFFDLRLMKQFGKSYSEYDLAVAMYYQEILKQLFQAWLDVCKKAKTDIKNDIYNREWYQQEYINI</sequence>
<dbReference type="AlphaFoldDB" id="A0A380HCI0"/>
<evidence type="ECO:0000313" key="1">
    <source>
        <dbReference type="EMBL" id="SUM74474.1"/>
    </source>
</evidence>
<accession>A0A380HCI0</accession>
<keyword evidence="2" id="KW-1185">Reference proteome</keyword>
<protein>
    <submittedName>
        <fullName evidence="1">Uncharacterized protein</fullName>
    </submittedName>
</protein>
<dbReference type="Proteomes" id="UP000255425">
    <property type="component" value="Unassembled WGS sequence"/>
</dbReference>